<organism evidence="1 2">
    <name type="scientific">Beijerinckia indica subsp. indica (strain ATCC 9039 / DSM 1715 / NCIMB 8712)</name>
    <dbReference type="NCBI Taxonomy" id="395963"/>
    <lineage>
        <taxon>Bacteria</taxon>
        <taxon>Pseudomonadati</taxon>
        <taxon>Pseudomonadota</taxon>
        <taxon>Alphaproteobacteria</taxon>
        <taxon>Hyphomicrobiales</taxon>
        <taxon>Beijerinckiaceae</taxon>
        <taxon>Beijerinckia</taxon>
    </lineage>
</organism>
<sequence>MALVYAVKNNGNSNGRIAVFVDDPRPRQRMETVMLIDGAFTVNTNELTLRRHNIASNP</sequence>
<evidence type="ECO:0000313" key="1">
    <source>
        <dbReference type="EMBL" id="ACB97345.1"/>
    </source>
</evidence>
<proteinExistence type="predicted"/>
<dbReference type="AlphaFoldDB" id="B2ILE5"/>
<dbReference type="EMBL" id="CP001017">
    <property type="protein sequence ID" value="ACB97345.1"/>
    <property type="molecule type" value="Genomic_DNA"/>
</dbReference>
<keyword evidence="2" id="KW-1185">Reference proteome</keyword>
<dbReference type="HOGENOM" id="CLU_2970131_0_0_5"/>
<gene>
    <name evidence="1" type="ordered locus">Bind_3804</name>
</gene>
<accession>B2ILE5</accession>
<evidence type="ECO:0000313" key="2">
    <source>
        <dbReference type="Proteomes" id="UP000001695"/>
    </source>
</evidence>
<dbReference type="Proteomes" id="UP000001695">
    <property type="component" value="Plasmid pBIND01"/>
</dbReference>
<geneLocation type="plasmid" evidence="1 2">
    <name>pBIND01</name>
</geneLocation>
<name>B2ILE5_BEII9</name>
<keyword evidence="1" id="KW-0614">Plasmid</keyword>
<protein>
    <submittedName>
        <fullName evidence="1">Uncharacterized protein</fullName>
    </submittedName>
</protein>
<dbReference type="KEGG" id="bid:Bind_3804"/>
<reference evidence="1 2" key="1">
    <citation type="submission" date="2008-03" db="EMBL/GenBank/DDBJ databases">
        <title>Complete sequence of plasmid1 of Beijerinckia indica subsp. indica ATCC 9039.</title>
        <authorList>
            <consortium name="US DOE Joint Genome Institute"/>
            <person name="Copeland A."/>
            <person name="Lucas S."/>
            <person name="Lapidus A."/>
            <person name="Glavina del Rio T."/>
            <person name="Dalin E."/>
            <person name="Tice H."/>
            <person name="Bruce D."/>
            <person name="Goodwin L."/>
            <person name="Pitluck S."/>
            <person name="LaButti K."/>
            <person name="Schmutz J."/>
            <person name="Larimer F."/>
            <person name="Land M."/>
            <person name="Hauser L."/>
            <person name="Kyrpides N."/>
            <person name="Mikhailova N."/>
            <person name="Dunfield P.F."/>
            <person name="Dedysh S.N."/>
            <person name="Liesack W."/>
            <person name="Saw J.H."/>
            <person name="Alam M."/>
            <person name="Chen Y."/>
            <person name="Murrell J.C."/>
            <person name="Richardson P."/>
        </authorList>
    </citation>
    <scope>NUCLEOTIDE SEQUENCE [LARGE SCALE GENOMIC DNA]</scope>
    <source>
        <strain evidence="2">ATCC 9039 / DSM 1715 / NCIMB 8712</strain>
        <plasmid evidence="1 2">pBIND01</plasmid>
    </source>
</reference>